<name>A0AAV5VUZ0_9BILA</name>
<evidence type="ECO:0008006" key="4">
    <source>
        <dbReference type="Google" id="ProtNLM"/>
    </source>
</evidence>
<dbReference type="Proteomes" id="UP001432322">
    <property type="component" value="Unassembled WGS sequence"/>
</dbReference>
<sequence>PSLDSSINTMDTSAPHLNPIESDFIIETIHRSFKHSIIDLANERSNQANNSRIASWAKINQLFTEQFDKEIGVKTLKSNLSYRQSKLKRNPDRCKRFREWIEDPSSKTAEEMEEELGRGDFLLLGMISEDLVNAKTTNKRSEEFDLDLNSMDSGEGPSTGYTDHIFLNGVPKMEYDTESFLVMNGHNSSDEPPPNKRSRLDESQIIARPPMNIESQF</sequence>
<feature type="non-terminal residue" evidence="2">
    <location>
        <position position="1"/>
    </location>
</feature>
<evidence type="ECO:0000313" key="3">
    <source>
        <dbReference type="Proteomes" id="UP001432322"/>
    </source>
</evidence>
<evidence type="ECO:0000256" key="1">
    <source>
        <dbReference type="SAM" id="MobiDB-lite"/>
    </source>
</evidence>
<gene>
    <name evidence="2" type="ORF">PFISCL1PPCAC_14618</name>
</gene>
<organism evidence="2 3">
    <name type="scientific">Pristionchus fissidentatus</name>
    <dbReference type="NCBI Taxonomy" id="1538716"/>
    <lineage>
        <taxon>Eukaryota</taxon>
        <taxon>Metazoa</taxon>
        <taxon>Ecdysozoa</taxon>
        <taxon>Nematoda</taxon>
        <taxon>Chromadorea</taxon>
        <taxon>Rhabditida</taxon>
        <taxon>Rhabditina</taxon>
        <taxon>Diplogasteromorpha</taxon>
        <taxon>Diplogasteroidea</taxon>
        <taxon>Neodiplogasteridae</taxon>
        <taxon>Pristionchus</taxon>
    </lineage>
</organism>
<feature type="region of interest" description="Disordered" evidence="1">
    <location>
        <begin position="183"/>
        <end position="217"/>
    </location>
</feature>
<reference evidence="2" key="1">
    <citation type="submission" date="2023-10" db="EMBL/GenBank/DDBJ databases">
        <title>Genome assembly of Pristionchus species.</title>
        <authorList>
            <person name="Yoshida K."/>
            <person name="Sommer R.J."/>
        </authorList>
    </citation>
    <scope>NUCLEOTIDE SEQUENCE</scope>
    <source>
        <strain evidence="2">RS5133</strain>
    </source>
</reference>
<comment type="caution">
    <text evidence="2">The sequence shown here is derived from an EMBL/GenBank/DDBJ whole genome shotgun (WGS) entry which is preliminary data.</text>
</comment>
<accession>A0AAV5VUZ0</accession>
<dbReference type="EMBL" id="BTSY01000004">
    <property type="protein sequence ID" value="GMT23321.1"/>
    <property type="molecule type" value="Genomic_DNA"/>
</dbReference>
<protein>
    <recommendedName>
        <fullName evidence="4">Myb/SANT-like transcription factor</fullName>
    </recommendedName>
</protein>
<keyword evidence="3" id="KW-1185">Reference proteome</keyword>
<evidence type="ECO:0000313" key="2">
    <source>
        <dbReference type="EMBL" id="GMT23321.1"/>
    </source>
</evidence>
<feature type="non-terminal residue" evidence="2">
    <location>
        <position position="217"/>
    </location>
</feature>
<proteinExistence type="predicted"/>
<dbReference type="AlphaFoldDB" id="A0AAV5VUZ0"/>